<name>A0A7D9DBC6_PARCT</name>
<gene>
    <name evidence="1" type="ORF">PACLA_8A035427</name>
</gene>
<dbReference type="AlphaFoldDB" id="A0A7D9DBC6"/>
<dbReference type="Proteomes" id="UP001152795">
    <property type="component" value="Unassembled WGS sequence"/>
</dbReference>
<keyword evidence="2" id="KW-1185">Reference proteome</keyword>
<evidence type="ECO:0000313" key="2">
    <source>
        <dbReference type="Proteomes" id="UP001152795"/>
    </source>
</evidence>
<organism evidence="1 2">
    <name type="scientific">Paramuricea clavata</name>
    <name type="common">Red gorgonian</name>
    <name type="synonym">Violescent sea-whip</name>
    <dbReference type="NCBI Taxonomy" id="317549"/>
    <lineage>
        <taxon>Eukaryota</taxon>
        <taxon>Metazoa</taxon>
        <taxon>Cnidaria</taxon>
        <taxon>Anthozoa</taxon>
        <taxon>Octocorallia</taxon>
        <taxon>Malacalcyonacea</taxon>
        <taxon>Plexauridae</taxon>
        <taxon>Paramuricea</taxon>
    </lineage>
</organism>
<dbReference type="InterPro" id="IPR000315">
    <property type="entry name" value="Znf_B-box"/>
</dbReference>
<reference evidence="1" key="1">
    <citation type="submission" date="2020-04" db="EMBL/GenBank/DDBJ databases">
        <authorList>
            <person name="Alioto T."/>
            <person name="Alioto T."/>
            <person name="Gomez Garrido J."/>
        </authorList>
    </citation>
    <scope>NUCLEOTIDE SEQUENCE</scope>
    <source>
        <strain evidence="1">A484AB</strain>
    </source>
</reference>
<dbReference type="OrthoDB" id="8300661at2759"/>
<protein>
    <submittedName>
        <fullName evidence="1">Uncharacterized protein LOC110061616</fullName>
    </submittedName>
</protein>
<dbReference type="CDD" id="cd19757">
    <property type="entry name" value="Bbox1"/>
    <property type="match status" value="2"/>
</dbReference>
<dbReference type="PROSITE" id="PS50119">
    <property type="entry name" value="ZF_BBOX"/>
    <property type="match status" value="1"/>
</dbReference>
<proteinExistence type="predicted"/>
<dbReference type="EMBL" id="CACRXK020000340">
    <property type="protein sequence ID" value="CAB3980969.1"/>
    <property type="molecule type" value="Genomic_DNA"/>
</dbReference>
<evidence type="ECO:0000313" key="1">
    <source>
        <dbReference type="EMBL" id="CAB3980969.1"/>
    </source>
</evidence>
<dbReference type="GO" id="GO:0008270">
    <property type="term" value="F:zinc ion binding"/>
    <property type="evidence" value="ECO:0007669"/>
    <property type="project" value="InterPro"/>
</dbReference>
<sequence length="332" mass="38887">MEGTSRVCEQCDKEDSSLYCCECELNYCESCSTRFHSKGNLKTHKIRRATFVCQDCEEVNANHQCEVCDMNFCESCWDRWHSKGTLKNHLKKQIDTEHRNIEKSTMEYSENLDTPSIPPALKNTKLGFIAYPKGKRATYYMQIFPDAHKKMRIRGESDEDFRKKFTAERSRQFDICEATENLMNVKVPSLSERYRIYTDENYSVKPKDGRILNHAIEEHTRLLKKVEEKLEQVKNHDIALFNSKGSKLKEGNEFQHAFNTSQIQSLENLKTTVNKNKGTLENKLSDFKRIFKGIHYIFISQAKKKKKTLKRQTKESNNALIKIWPGFIRNVL</sequence>
<dbReference type="InterPro" id="IPR009030">
    <property type="entry name" value="Growth_fac_rcpt_cys_sf"/>
</dbReference>
<dbReference type="SUPFAM" id="SSF57184">
    <property type="entry name" value="Growth factor receptor domain"/>
    <property type="match status" value="1"/>
</dbReference>
<comment type="caution">
    <text evidence="1">The sequence shown here is derived from an EMBL/GenBank/DDBJ whole genome shotgun (WGS) entry which is preliminary data.</text>
</comment>
<accession>A0A7D9DBC6</accession>